<evidence type="ECO:0000313" key="1">
    <source>
        <dbReference type="EMBL" id="MEK8027832.1"/>
    </source>
</evidence>
<dbReference type="RefSeq" id="WP_341375613.1">
    <property type="nucleotide sequence ID" value="NZ_JBBUTF010000017.1"/>
</dbReference>
<comment type="caution">
    <text evidence="1">The sequence shown here is derived from an EMBL/GenBank/DDBJ whole genome shotgun (WGS) entry which is preliminary data.</text>
</comment>
<sequence>MDASDRGFTDPARGHRLSEGNDARYLLRFDSLFVEGRGLMFPCDAAGQVDLSGLSVRARDNYLRAQRVVGREYATPWVLREARMPRGS</sequence>
<dbReference type="Proteomes" id="UP001368500">
    <property type="component" value="Unassembled WGS sequence"/>
</dbReference>
<protein>
    <submittedName>
        <fullName evidence="1">Uncharacterized protein</fullName>
    </submittedName>
</protein>
<keyword evidence="2" id="KW-1185">Reference proteome</keyword>
<proteinExistence type="predicted"/>
<evidence type="ECO:0000313" key="2">
    <source>
        <dbReference type="Proteomes" id="UP001368500"/>
    </source>
</evidence>
<dbReference type="EMBL" id="JBBUTF010000017">
    <property type="protein sequence ID" value="MEK8027832.1"/>
    <property type="molecule type" value="Genomic_DNA"/>
</dbReference>
<gene>
    <name evidence="1" type="ORF">AACH11_17880</name>
</gene>
<organism evidence="1 2">
    <name type="scientific">Pseudaquabacterium rugosum</name>
    <dbReference type="NCBI Taxonomy" id="2984194"/>
    <lineage>
        <taxon>Bacteria</taxon>
        <taxon>Pseudomonadati</taxon>
        <taxon>Pseudomonadota</taxon>
        <taxon>Betaproteobacteria</taxon>
        <taxon>Burkholderiales</taxon>
        <taxon>Sphaerotilaceae</taxon>
        <taxon>Pseudaquabacterium</taxon>
    </lineage>
</organism>
<name>A0ABU9BD41_9BURK</name>
<reference evidence="1 2" key="1">
    <citation type="submission" date="2024-04" db="EMBL/GenBank/DDBJ databases">
        <title>Novel species of the genus Ideonella isolated from streams.</title>
        <authorList>
            <person name="Lu H."/>
        </authorList>
    </citation>
    <scope>NUCLEOTIDE SEQUENCE [LARGE SCALE GENOMIC DNA]</scope>
    <source>
        <strain evidence="1 2">BYS139W</strain>
    </source>
</reference>
<accession>A0ABU9BD41</accession>